<evidence type="ECO:0000313" key="6">
    <source>
        <dbReference type="Proteomes" id="UP000280668"/>
    </source>
</evidence>
<dbReference type="Proteomes" id="UP000280668">
    <property type="component" value="Unassembled WGS sequence"/>
</dbReference>
<dbReference type="PROSITE" id="PS50173">
    <property type="entry name" value="UMUC"/>
    <property type="match status" value="1"/>
</dbReference>
<dbReference type="GO" id="GO:0006281">
    <property type="term" value="P:DNA repair"/>
    <property type="evidence" value="ECO:0007669"/>
    <property type="project" value="InterPro"/>
</dbReference>
<name>A0A3N2B8W9_9MICO</name>
<comment type="caution">
    <text evidence="5">The sequence shown here is derived from an EMBL/GenBank/DDBJ whole genome shotgun (WGS) entry which is preliminary data.</text>
</comment>
<dbReference type="InterPro" id="IPR001126">
    <property type="entry name" value="UmuC"/>
</dbReference>
<keyword evidence="6" id="KW-1185">Reference proteome</keyword>
<evidence type="ECO:0000256" key="1">
    <source>
        <dbReference type="ARBA" id="ARBA00010945"/>
    </source>
</evidence>
<dbReference type="OrthoDB" id="5244088at2"/>
<comment type="function">
    <text evidence="3">Poorly processive, error-prone DNA polymerase involved in untargeted mutagenesis. Copies undamaged DNA at stalled replication forks, which arise in vivo from mismatched or misaligned primer ends. These misaligned primers can be extended by PolIV. Exhibits no 3'-5' exonuclease (proofreading) activity. May be involved in translesional synthesis, in conjunction with the beta clamp from PolIII.</text>
</comment>
<dbReference type="Pfam" id="PF00817">
    <property type="entry name" value="IMS"/>
    <property type="match status" value="1"/>
</dbReference>
<dbReference type="EMBL" id="RKHK01000001">
    <property type="protein sequence ID" value="ROR71725.1"/>
    <property type="molecule type" value="Genomic_DNA"/>
</dbReference>
<dbReference type="InterPro" id="IPR043128">
    <property type="entry name" value="Rev_trsase/Diguanyl_cyclase"/>
</dbReference>
<evidence type="ECO:0000259" key="4">
    <source>
        <dbReference type="PROSITE" id="PS50173"/>
    </source>
</evidence>
<proteinExistence type="inferred from homology"/>
<feature type="domain" description="UmuC" evidence="4">
    <location>
        <begin position="54"/>
        <end position="123"/>
    </location>
</feature>
<dbReference type="Gene3D" id="3.40.1170.60">
    <property type="match status" value="1"/>
</dbReference>
<keyword evidence="2" id="KW-0227">DNA damage</keyword>
<dbReference type="AlphaFoldDB" id="A0A3N2B8W9"/>
<accession>A0A3N2B8W9</accession>
<evidence type="ECO:0000313" key="5">
    <source>
        <dbReference type="EMBL" id="ROR71725.1"/>
    </source>
</evidence>
<evidence type="ECO:0000256" key="2">
    <source>
        <dbReference type="ARBA" id="ARBA00022763"/>
    </source>
</evidence>
<evidence type="ECO:0000256" key="3">
    <source>
        <dbReference type="ARBA" id="ARBA00025589"/>
    </source>
</evidence>
<dbReference type="PANTHER" id="PTHR35369:SF2">
    <property type="entry name" value="BLR3025 PROTEIN"/>
    <property type="match status" value="1"/>
</dbReference>
<dbReference type="InterPro" id="IPR050356">
    <property type="entry name" value="SulA_CellDiv_inhibitor"/>
</dbReference>
<reference evidence="5 6" key="1">
    <citation type="submission" date="2018-11" db="EMBL/GenBank/DDBJ databases">
        <title>Sequencing the genomes of 1000 actinobacteria strains.</title>
        <authorList>
            <person name="Klenk H.-P."/>
        </authorList>
    </citation>
    <scope>NUCLEOTIDE SEQUENCE [LARGE SCALE GENOMIC DNA]</scope>
    <source>
        <strain evidence="5 6">DSM 11294</strain>
    </source>
</reference>
<sequence length="570" mass="59714">MTTQATGASSPAALPAQECAQATTTTAVRRAVVWVPDWPVVAAVAEGLLDPAVPAAVHDARGRIAVASAPARRVGVRRGMRRRTAQELCPELELLAGDETREARAFEPLVAVIEEVVAEVSVLRPGLLLLPARGPARHVGGEETLAEALVGAVAEHAECQVGIADGLLAALLAARAGVILPGGGSAGFLADHDVAALTWLETTSRGRSETEELIGLLRRLGLHSLGAFAALDPGDVAARFGAHGAIAHRLARGLEARPVASRRLEQDLVASAVLDPPAERADRAAFAARSLAEELADSLARRGATCGRLCVTARTEDGGELARTWTLDGAPTAAELTDRVRWQLEGWLSGRSGKPPSAPLIRLELLAQEVAAAGGAQDGLWGRRSDGEVRAARAAVRLQGLLGPDAVQVPVLQGGRDPRSMARLVAWGDEASPERPVEAPWPGSVPPPWPATVPAEPIVVELLDRAGQPVRVDARGHISAAPAVVVAPRPAPKAGPAEAALAELLPPGSHPVQSWAGPWHGSERWWTAQARRRAYLQAATRAPQASARRSILPLLLVLEAGVWRVEGIYD</sequence>
<comment type="similarity">
    <text evidence="1">Belongs to the DNA polymerase type-Y family.</text>
</comment>
<protein>
    <submittedName>
        <fullName evidence="5">Protein ImuB</fullName>
    </submittedName>
</protein>
<dbReference type="PANTHER" id="PTHR35369">
    <property type="entry name" value="BLR3025 PROTEIN-RELATED"/>
    <property type="match status" value="1"/>
</dbReference>
<organism evidence="5 6">
    <name type="scientific">Bogoriella caseilytica</name>
    <dbReference type="NCBI Taxonomy" id="56055"/>
    <lineage>
        <taxon>Bacteria</taxon>
        <taxon>Bacillati</taxon>
        <taxon>Actinomycetota</taxon>
        <taxon>Actinomycetes</taxon>
        <taxon>Micrococcales</taxon>
        <taxon>Bogoriellaceae</taxon>
        <taxon>Bogoriella</taxon>
    </lineage>
</organism>
<dbReference type="Gene3D" id="3.30.70.270">
    <property type="match status" value="1"/>
</dbReference>
<dbReference type="SUPFAM" id="SSF56672">
    <property type="entry name" value="DNA/RNA polymerases"/>
    <property type="match status" value="1"/>
</dbReference>
<dbReference type="InterPro" id="IPR043502">
    <property type="entry name" value="DNA/RNA_pol_sf"/>
</dbReference>
<gene>
    <name evidence="5" type="ORF">EDD31_0062</name>
</gene>